<dbReference type="NCBIfam" id="TIGR00553">
    <property type="entry name" value="pabB"/>
    <property type="match status" value="1"/>
</dbReference>
<comment type="cofactor">
    <cofactor evidence="1">
        <name>Mg(2+)</name>
        <dbReference type="ChEBI" id="CHEBI:18420"/>
    </cofactor>
</comment>
<evidence type="ECO:0000256" key="8">
    <source>
        <dbReference type="ARBA" id="ARBA00023239"/>
    </source>
</evidence>
<comment type="function">
    <text evidence="9">Part of a heterotetrameric complex that catalyzes the two-step biosynthesis of anthranilate, an intermediate in the biosynthesis of L-tryptophan. In the first step, the glutamine-binding beta subunit (TrpG) of anthranilate synthase (AS) provides the glutamine amidotransferase activity which generates ammonia as a substrate that, along with chorismate, is used in the second step, catalyzed by the large alpha subunit of AS (TrpE) to produce anthranilate. In the absence of TrpG, TrpE can synthesize anthranilate directly from chorismate and high concentrations of ammonia.</text>
</comment>
<dbReference type="GO" id="GO:0046820">
    <property type="term" value="F:4-amino-4-deoxychorismate synthase activity"/>
    <property type="evidence" value="ECO:0007669"/>
    <property type="project" value="UniProtKB-EC"/>
</dbReference>
<dbReference type="InterPro" id="IPR006805">
    <property type="entry name" value="Anth_synth_I_N"/>
</dbReference>
<comment type="catalytic activity">
    <reaction evidence="10">
        <text>chorismate + L-glutamine = anthranilate + pyruvate + L-glutamate + H(+)</text>
        <dbReference type="Rhea" id="RHEA:21732"/>
        <dbReference type="ChEBI" id="CHEBI:15361"/>
        <dbReference type="ChEBI" id="CHEBI:15378"/>
        <dbReference type="ChEBI" id="CHEBI:16567"/>
        <dbReference type="ChEBI" id="CHEBI:29748"/>
        <dbReference type="ChEBI" id="CHEBI:29985"/>
        <dbReference type="ChEBI" id="CHEBI:58359"/>
        <dbReference type="EC" id="4.1.3.27"/>
    </reaction>
</comment>
<evidence type="ECO:0000256" key="2">
    <source>
        <dbReference type="ARBA" id="ARBA00011575"/>
    </source>
</evidence>
<dbReference type="GO" id="GO:0046872">
    <property type="term" value="F:metal ion binding"/>
    <property type="evidence" value="ECO:0007669"/>
    <property type="project" value="UniProtKB-KW"/>
</dbReference>
<comment type="subunit">
    <text evidence="2">Heterotetramer consisting of two non-identical subunits: a beta subunit (TrpG) and a large alpha subunit (TrpE).</text>
</comment>
<dbReference type="EC" id="2.6.1.85" evidence="3"/>
<organism evidence="13 14">
    <name type="scientific">Dethiosulfatibacter aminovorans DSM 17477</name>
    <dbReference type="NCBI Taxonomy" id="1121476"/>
    <lineage>
        <taxon>Bacteria</taxon>
        <taxon>Bacillati</taxon>
        <taxon>Bacillota</taxon>
        <taxon>Tissierellia</taxon>
        <taxon>Dethiosulfatibacter</taxon>
    </lineage>
</organism>
<evidence type="ECO:0000256" key="6">
    <source>
        <dbReference type="ARBA" id="ARBA00022723"/>
    </source>
</evidence>
<evidence type="ECO:0000313" key="13">
    <source>
        <dbReference type="EMBL" id="SHJ12071.1"/>
    </source>
</evidence>
<evidence type="ECO:0000256" key="5">
    <source>
        <dbReference type="ARBA" id="ARBA00022679"/>
    </source>
</evidence>
<dbReference type="OrthoDB" id="9803598at2"/>
<feature type="domain" description="Chorismate-utilising enzyme C-terminal" evidence="11">
    <location>
        <begin position="201"/>
        <end position="454"/>
    </location>
</feature>
<dbReference type="InterPro" id="IPR005802">
    <property type="entry name" value="ADC_synth_comp_1"/>
</dbReference>
<dbReference type="GO" id="GO:0009396">
    <property type="term" value="P:folic acid-containing compound biosynthetic process"/>
    <property type="evidence" value="ECO:0007669"/>
    <property type="project" value="InterPro"/>
</dbReference>
<dbReference type="InterPro" id="IPR005801">
    <property type="entry name" value="ADC_synthase"/>
</dbReference>
<feature type="domain" description="Anthranilate synthase component I N-terminal" evidence="12">
    <location>
        <begin position="16"/>
        <end position="154"/>
    </location>
</feature>
<dbReference type="Pfam" id="PF04715">
    <property type="entry name" value="Anth_synt_I_N"/>
    <property type="match status" value="1"/>
</dbReference>
<evidence type="ECO:0000256" key="9">
    <source>
        <dbReference type="ARBA" id="ARBA00025634"/>
    </source>
</evidence>
<dbReference type="InterPro" id="IPR019999">
    <property type="entry name" value="Anth_synth_I-like"/>
</dbReference>
<keyword evidence="8" id="KW-0456">Lyase</keyword>
<sequence length="490" mass="55981">MLSNVKTTYFESSLSSYEIYRAVEKGDDYILLDSSKKDSKYSRFSIMGANPFLSVKYENGIVFEKDYRLGEKEWREVEVDSIFNHLNRLLKKHKVKNGTDLPFVGGGLGYFGYELSKELENIPESAESIVDVPDCYFVFYDNAVLHDIRSNMVHITALGILQDENESMLELENRIWEYSPGRSLPVWNETEKPVFSSPFSRSEYMEAVESMRKYIEDGHIYIANMTHTFTSFYDRSPEDTYERLRHINSAPFSAYMPLDGFHILSSSPERFLEIRNKKVQTRPIKGTIPRGRNPEEDEENRIKLKNSEKDKSELLMIVDLERNDLSRVCVPGTVKVTELFELEEYATVFHLVSTVEGMLKDDCSSVDCIEAAFPGGSITGAPKIRAMEIIEELEKTSRNIYTGSIGYLGFDGNADFNIIIRTVLLKDERAYIGVGGGITWESDPEMEYVETLDKARALFKALDADYVEDRCKSDQSLYKAHGGRCSCGNQ</sequence>
<dbReference type="PANTHER" id="PTHR11236:SF48">
    <property type="entry name" value="ISOCHORISMATE SYNTHASE MENF"/>
    <property type="match status" value="1"/>
</dbReference>
<keyword evidence="6" id="KW-0479">Metal-binding</keyword>
<evidence type="ECO:0000313" key="14">
    <source>
        <dbReference type="Proteomes" id="UP000184052"/>
    </source>
</evidence>
<reference evidence="13 14" key="1">
    <citation type="submission" date="2016-11" db="EMBL/GenBank/DDBJ databases">
        <authorList>
            <person name="Jaros S."/>
            <person name="Januszkiewicz K."/>
            <person name="Wedrychowicz H."/>
        </authorList>
    </citation>
    <scope>NUCLEOTIDE SEQUENCE [LARGE SCALE GENOMIC DNA]</scope>
    <source>
        <strain evidence="13 14">DSM 17477</strain>
    </source>
</reference>
<dbReference type="STRING" id="1121476.SAMN02745751_01793"/>
<dbReference type="InterPro" id="IPR015890">
    <property type="entry name" value="Chorismate_C"/>
</dbReference>
<dbReference type="PRINTS" id="PR00095">
    <property type="entry name" value="ANTSNTHASEI"/>
</dbReference>
<evidence type="ECO:0000259" key="11">
    <source>
        <dbReference type="Pfam" id="PF00425"/>
    </source>
</evidence>
<dbReference type="SUPFAM" id="SSF56322">
    <property type="entry name" value="ADC synthase"/>
    <property type="match status" value="1"/>
</dbReference>
<dbReference type="PANTHER" id="PTHR11236">
    <property type="entry name" value="AMINOBENZOATE/ANTHRANILATE SYNTHASE"/>
    <property type="match status" value="1"/>
</dbReference>
<evidence type="ECO:0000256" key="4">
    <source>
        <dbReference type="ARBA" id="ARBA00020653"/>
    </source>
</evidence>
<accession>A0A1M6GQ38</accession>
<dbReference type="RefSeq" id="WP_073049243.1">
    <property type="nucleotide sequence ID" value="NZ_FQZL01000011.1"/>
</dbReference>
<dbReference type="Gene3D" id="3.60.120.10">
    <property type="entry name" value="Anthranilate synthase"/>
    <property type="match status" value="1"/>
</dbReference>
<dbReference type="GO" id="GO:0000162">
    <property type="term" value="P:L-tryptophan biosynthetic process"/>
    <property type="evidence" value="ECO:0007669"/>
    <property type="project" value="TreeGrafter"/>
</dbReference>
<evidence type="ECO:0000256" key="7">
    <source>
        <dbReference type="ARBA" id="ARBA00022842"/>
    </source>
</evidence>
<proteinExistence type="predicted"/>
<evidence type="ECO:0000256" key="10">
    <source>
        <dbReference type="ARBA" id="ARBA00047683"/>
    </source>
</evidence>
<protein>
    <recommendedName>
        <fullName evidence="4">Anthranilate synthase component 1</fullName>
        <ecNumber evidence="3">2.6.1.85</ecNumber>
    </recommendedName>
</protein>
<dbReference type="AlphaFoldDB" id="A0A1M6GQ38"/>
<gene>
    <name evidence="13" type="ORF">SAMN02745751_01793</name>
</gene>
<keyword evidence="7" id="KW-0460">Magnesium</keyword>
<dbReference type="EMBL" id="FQZL01000011">
    <property type="protein sequence ID" value="SHJ12071.1"/>
    <property type="molecule type" value="Genomic_DNA"/>
</dbReference>
<evidence type="ECO:0000259" key="12">
    <source>
        <dbReference type="Pfam" id="PF04715"/>
    </source>
</evidence>
<evidence type="ECO:0000256" key="1">
    <source>
        <dbReference type="ARBA" id="ARBA00001946"/>
    </source>
</evidence>
<keyword evidence="5" id="KW-0808">Transferase</keyword>
<dbReference type="GO" id="GO:0004049">
    <property type="term" value="F:anthranilate synthase activity"/>
    <property type="evidence" value="ECO:0007669"/>
    <property type="project" value="UniProtKB-EC"/>
</dbReference>
<evidence type="ECO:0000256" key="3">
    <source>
        <dbReference type="ARBA" id="ARBA00013139"/>
    </source>
</evidence>
<name>A0A1M6GQ38_9FIRM</name>
<keyword evidence="14" id="KW-1185">Reference proteome</keyword>
<dbReference type="Proteomes" id="UP000184052">
    <property type="component" value="Unassembled WGS sequence"/>
</dbReference>
<dbReference type="Pfam" id="PF00425">
    <property type="entry name" value="Chorismate_bind"/>
    <property type="match status" value="1"/>
</dbReference>